<accession>U5CP62</accession>
<dbReference type="PANTHER" id="PTHR34287:SF4">
    <property type="entry name" value="OS04G0504200 PROTEIN"/>
    <property type="match status" value="1"/>
</dbReference>
<dbReference type="HOGENOM" id="CLU_108212_1_0_1"/>
<dbReference type="Proteomes" id="UP000017836">
    <property type="component" value="Unassembled WGS sequence"/>
</dbReference>
<organism evidence="1 2">
    <name type="scientific">Amborella trichopoda</name>
    <dbReference type="NCBI Taxonomy" id="13333"/>
    <lineage>
        <taxon>Eukaryota</taxon>
        <taxon>Viridiplantae</taxon>
        <taxon>Streptophyta</taxon>
        <taxon>Embryophyta</taxon>
        <taxon>Tracheophyta</taxon>
        <taxon>Spermatophyta</taxon>
        <taxon>Magnoliopsida</taxon>
        <taxon>Amborellales</taxon>
        <taxon>Amborellaceae</taxon>
        <taxon>Amborella</taxon>
    </lineage>
</organism>
<dbReference type="EMBL" id="KI392518">
    <property type="protein sequence ID" value="ERN14956.1"/>
    <property type="molecule type" value="Genomic_DNA"/>
</dbReference>
<evidence type="ECO:0000313" key="1">
    <source>
        <dbReference type="EMBL" id="ERN14956.1"/>
    </source>
</evidence>
<dbReference type="OMA" id="MCRELLC"/>
<dbReference type="AlphaFoldDB" id="U5CP62"/>
<dbReference type="KEGG" id="atr:18443235"/>
<proteinExistence type="predicted"/>
<gene>
    <name evidence="1" type="ORF">AMTR_s00032p00210660</name>
</gene>
<protein>
    <submittedName>
        <fullName evidence="1">Uncharacterized protein</fullName>
    </submittedName>
</protein>
<dbReference type="eggNOG" id="ENOG502S2VM">
    <property type="taxonomic scope" value="Eukaryota"/>
</dbReference>
<dbReference type="Gramene" id="ERN14956">
    <property type="protein sequence ID" value="ERN14956"/>
    <property type="gene ID" value="AMTR_s00032p00210660"/>
</dbReference>
<keyword evidence="2" id="KW-1185">Reference proteome</keyword>
<name>U5CP62_AMBTC</name>
<dbReference type="PANTHER" id="PTHR34287">
    <property type="entry name" value="OS06G0551500 PROTEIN-RELATED"/>
    <property type="match status" value="1"/>
</dbReference>
<sequence length="149" mass="16638">MIIERTITIHYLDQATSMKLLSKFPDASAYDFDYQQSGIWSPLPPHPFSGGPFSENPLLPPDISLLLSEKPNLGKTKRLLAPEGSAQNLMEKFRKVKKEKRKKKASLSSPAPVNRVTKGWSRALRAASKCFKKQYGSSLRLHLPNNSGS</sequence>
<reference evidence="2" key="1">
    <citation type="journal article" date="2013" name="Science">
        <title>The Amborella genome and the evolution of flowering plants.</title>
        <authorList>
            <consortium name="Amborella Genome Project"/>
        </authorList>
    </citation>
    <scope>NUCLEOTIDE SEQUENCE [LARGE SCALE GENOMIC DNA]</scope>
</reference>
<evidence type="ECO:0000313" key="2">
    <source>
        <dbReference type="Proteomes" id="UP000017836"/>
    </source>
</evidence>
<dbReference type="OrthoDB" id="1678883at2759"/>